<dbReference type="Proteomes" id="UP001176961">
    <property type="component" value="Unassembled WGS sequence"/>
</dbReference>
<gene>
    <name evidence="2" type="ORF">CYNAS_LOCUS2327</name>
</gene>
<keyword evidence="3" id="KW-1185">Reference proteome</keyword>
<organism evidence="2 3">
    <name type="scientific">Cylicocyclus nassatus</name>
    <name type="common">Nematode worm</name>
    <dbReference type="NCBI Taxonomy" id="53992"/>
    <lineage>
        <taxon>Eukaryota</taxon>
        <taxon>Metazoa</taxon>
        <taxon>Ecdysozoa</taxon>
        <taxon>Nematoda</taxon>
        <taxon>Chromadorea</taxon>
        <taxon>Rhabditida</taxon>
        <taxon>Rhabditina</taxon>
        <taxon>Rhabditomorpha</taxon>
        <taxon>Strongyloidea</taxon>
        <taxon>Strongylidae</taxon>
        <taxon>Cylicocyclus</taxon>
    </lineage>
</organism>
<dbReference type="EMBL" id="CATQJL010000001">
    <property type="protein sequence ID" value="CAJ0590344.1"/>
    <property type="molecule type" value="Genomic_DNA"/>
</dbReference>
<evidence type="ECO:0000313" key="2">
    <source>
        <dbReference type="EMBL" id="CAJ0590344.1"/>
    </source>
</evidence>
<protein>
    <submittedName>
        <fullName evidence="2">Uncharacterized protein</fullName>
    </submittedName>
</protein>
<accession>A0AA36DPP7</accession>
<proteinExistence type="predicted"/>
<evidence type="ECO:0000256" key="1">
    <source>
        <dbReference type="SAM" id="MobiDB-lite"/>
    </source>
</evidence>
<sequence length="81" mass="9504">MNNKLIEQRHNASPTVRKCTKAKPRYSESTLLHRGLFPYGGFSRVIHFPVGRSLHCRTIIFAFDWNRSVRYRVTFLTTYAS</sequence>
<evidence type="ECO:0000313" key="3">
    <source>
        <dbReference type="Proteomes" id="UP001176961"/>
    </source>
</evidence>
<comment type="caution">
    <text evidence="2">The sequence shown here is derived from an EMBL/GenBank/DDBJ whole genome shotgun (WGS) entry which is preliminary data.</text>
</comment>
<feature type="region of interest" description="Disordered" evidence="1">
    <location>
        <begin position="1"/>
        <end position="21"/>
    </location>
</feature>
<dbReference type="AlphaFoldDB" id="A0AA36DPP7"/>
<reference evidence="2" key="1">
    <citation type="submission" date="2023-07" db="EMBL/GenBank/DDBJ databases">
        <authorList>
            <consortium name="CYATHOMIX"/>
        </authorList>
    </citation>
    <scope>NUCLEOTIDE SEQUENCE</scope>
    <source>
        <strain evidence="2">N/A</strain>
    </source>
</reference>
<name>A0AA36DPP7_CYLNA</name>
<feature type="compositionally biased region" description="Basic and acidic residues" evidence="1">
    <location>
        <begin position="1"/>
        <end position="10"/>
    </location>
</feature>